<dbReference type="SUPFAM" id="SSF48264">
    <property type="entry name" value="Cytochrome P450"/>
    <property type="match status" value="1"/>
</dbReference>
<evidence type="ECO:0000259" key="2">
    <source>
        <dbReference type="Pfam" id="PF07727"/>
    </source>
</evidence>
<dbReference type="GO" id="GO:0005506">
    <property type="term" value="F:iron ion binding"/>
    <property type="evidence" value="ECO:0007669"/>
    <property type="project" value="InterPro"/>
</dbReference>
<gene>
    <name evidence="3" type="primary">POLX_2238</name>
    <name evidence="3" type="ORF">CK203_008268</name>
</gene>
<sequence length="854" mass="98320">MWGQPSYGIRGLATRMKFAKTVHETQNQLDYIHYDLWGPSRVLSIGGARSPSSALQFKTPQEKWTGKAADYQHLKKGVKGYKLWIETQGKGKCIIRRDVTFNEQDMPKQTPAKDVEGSYQLQFEVDHETLQPENLARDRQKRQVKPPKRYGQVEMTTFALSVAEEIMDMKPKTYQEAINSNEADQWVKAIQEEMDSLRKNETWELVTKPKDRKVVGSKWVFKKKQGTLGNEAPRYKAKLVAKGFSQKESVDYNEIFSHVVKDSSIRLLLAFVAHEDLELDQLDVKTTFLHGELDELIYLQPPKGFGKGIKDGQVCLLKKSLYGLKQSPRQWYKRFDKYMLDIGFNQSNHDGCVYFKLTENSMVYLLLYVDDMLVACKEKRHLEQVKEMLKAKFEMKDLGSTKRILGTEIERDRSKRVLRLSQKSYISKVLSRFEMNNIKTVSTPLGQHFRLSITQAPETHEEKRFMEMIPYASMVGSVMYTMVCSQPNLAYAVSMISRYINCPGKSHWQAVKWFFQYLAGTRSLGLVYGGNSQLGTQLQGFVDVDYAGNIDTRKFLTGYVFTVFGGVVSWKANLQSVVALSTIEAEYMAMTEAVKEAIWLKGITEELAMYRSKVVVYCDNHSAIHLAKNQSFYERSKHIDVRLHFVRDIIVVGKIGVGKVPTKDNPSDMLTKSLNFKAGFSSTTLLEKFFREAGHLHLVKLPFHRALQTLSKKWSHIRPPPQACPVVVVSSPSVVEECFIKNDIVLANRPHFLSSKHLSYNHTTVDTLPYSEDWRNLHRLYSIEIISSNRLNMFLGIRSDEAKLLLHRLSQDSRDKFVKVELKSLFSKMMFYTIMRTIARQRYHGEEVGMEEVK</sequence>
<dbReference type="PANTHER" id="PTHR11439">
    <property type="entry name" value="GAG-POL-RELATED RETROTRANSPOSON"/>
    <property type="match status" value="1"/>
</dbReference>
<dbReference type="InterPro" id="IPR043502">
    <property type="entry name" value="DNA/RNA_pol_sf"/>
</dbReference>
<dbReference type="SUPFAM" id="SSF56672">
    <property type="entry name" value="DNA/RNA polymerases"/>
    <property type="match status" value="1"/>
</dbReference>
<dbReference type="CDD" id="cd09272">
    <property type="entry name" value="RNase_HI_RT_Ty1"/>
    <property type="match status" value="1"/>
</dbReference>
<dbReference type="InterPro" id="IPR013103">
    <property type="entry name" value="RVT_2"/>
</dbReference>
<dbReference type="EMBL" id="QGNW01000002">
    <property type="protein sequence ID" value="RVX22949.1"/>
    <property type="molecule type" value="Genomic_DNA"/>
</dbReference>
<proteinExistence type="predicted"/>
<feature type="domain" description="Reverse transcriptase Ty1/copia-type" evidence="2">
    <location>
        <begin position="200"/>
        <end position="445"/>
    </location>
</feature>
<feature type="compositionally biased region" description="Basic residues" evidence="1">
    <location>
        <begin position="139"/>
        <end position="148"/>
    </location>
</feature>
<dbReference type="AlphaFoldDB" id="A0A438KP21"/>
<evidence type="ECO:0000256" key="1">
    <source>
        <dbReference type="SAM" id="MobiDB-lite"/>
    </source>
</evidence>
<dbReference type="InterPro" id="IPR001128">
    <property type="entry name" value="Cyt_P450"/>
</dbReference>
<reference evidence="3 4" key="1">
    <citation type="journal article" date="2018" name="PLoS Genet.">
        <title>Population sequencing reveals clonal diversity and ancestral inbreeding in the grapevine cultivar Chardonnay.</title>
        <authorList>
            <person name="Roach M.J."/>
            <person name="Johnson D.L."/>
            <person name="Bohlmann J."/>
            <person name="van Vuuren H.J."/>
            <person name="Jones S.J."/>
            <person name="Pretorius I.S."/>
            <person name="Schmidt S.A."/>
            <person name="Borneman A.R."/>
        </authorList>
    </citation>
    <scope>NUCLEOTIDE SEQUENCE [LARGE SCALE GENOMIC DNA]</scope>
    <source>
        <strain evidence="4">cv. Chardonnay</strain>
        <tissue evidence="3">Leaf</tissue>
    </source>
</reference>
<dbReference type="Proteomes" id="UP000288805">
    <property type="component" value="Unassembled WGS sequence"/>
</dbReference>
<evidence type="ECO:0000313" key="4">
    <source>
        <dbReference type="Proteomes" id="UP000288805"/>
    </source>
</evidence>
<dbReference type="GO" id="GO:0004497">
    <property type="term" value="F:monooxygenase activity"/>
    <property type="evidence" value="ECO:0007669"/>
    <property type="project" value="InterPro"/>
</dbReference>
<dbReference type="InterPro" id="IPR036396">
    <property type="entry name" value="Cyt_P450_sf"/>
</dbReference>
<comment type="caution">
    <text evidence="3">The sequence shown here is derived from an EMBL/GenBank/DDBJ whole genome shotgun (WGS) entry which is preliminary data.</text>
</comment>
<dbReference type="PANTHER" id="PTHR11439:SF491">
    <property type="entry name" value="INTEGRASE CATALYTIC DOMAIN-CONTAINING PROTEIN"/>
    <property type="match status" value="1"/>
</dbReference>
<name>A0A438KP21_VITVI</name>
<dbReference type="Pfam" id="PF00067">
    <property type="entry name" value="p450"/>
    <property type="match status" value="1"/>
</dbReference>
<dbReference type="GO" id="GO:0016705">
    <property type="term" value="F:oxidoreductase activity, acting on paired donors, with incorporation or reduction of molecular oxygen"/>
    <property type="evidence" value="ECO:0007669"/>
    <property type="project" value="InterPro"/>
</dbReference>
<dbReference type="Gene3D" id="1.10.630.10">
    <property type="entry name" value="Cytochrome P450"/>
    <property type="match status" value="1"/>
</dbReference>
<dbReference type="Pfam" id="PF07727">
    <property type="entry name" value="RVT_2"/>
    <property type="match status" value="1"/>
</dbReference>
<dbReference type="GO" id="GO:0020037">
    <property type="term" value="F:heme binding"/>
    <property type="evidence" value="ECO:0007669"/>
    <property type="project" value="InterPro"/>
</dbReference>
<organism evidence="3 4">
    <name type="scientific">Vitis vinifera</name>
    <name type="common">Grape</name>
    <dbReference type="NCBI Taxonomy" id="29760"/>
    <lineage>
        <taxon>Eukaryota</taxon>
        <taxon>Viridiplantae</taxon>
        <taxon>Streptophyta</taxon>
        <taxon>Embryophyta</taxon>
        <taxon>Tracheophyta</taxon>
        <taxon>Spermatophyta</taxon>
        <taxon>Magnoliopsida</taxon>
        <taxon>eudicotyledons</taxon>
        <taxon>Gunneridae</taxon>
        <taxon>Pentapetalae</taxon>
        <taxon>rosids</taxon>
        <taxon>Vitales</taxon>
        <taxon>Vitaceae</taxon>
        <taxon>Viteae</taxon>
        <taxon>Vitis</taxon>
    </lineage>
</organism>
<evidence type="ECO:0000313" key="3">
    <source>
        <dbReference type="EMBL" id="RVX22949.1"/>
    </source>
</evidence>
<accession>A0A438KP21</accession>
<feature type="region of interest" description="Disordered" evidence="1">
    <location>
        <begin position="130"/>
        <end position="149"/>
    </location>
</feature>
<protein>
    <submittedName>
        <fullName evidence="3">Retrovirus-related Pol polyprotein from transposon TNT 1-94</fullName>
    </submittedName>
</protein>